<organism evidence="3 4">
    <name type="scientific">Hymenobacter psychrophilus</name>
    <dbReference type="NCBI Taxonomy" id="651662"/>
    <lineage>
        <taxon>Bacteria</taxon>
        <taxon>Pseudomonadati</taxon>
        <taxon>Bacteroidota</taxon>
        <taxon>Cytophagia</taxon>
        <taxon>Cytophagales</taxon>
        <taxon>Hymenobacteraceae</taxon>
        <taxon>Hymenobacter</taxon>
    </lineage>
</organism>
<keyword evidence="4" id="KW-1185">Reference proteome</keyword>
<dbReference type="AlphaFoldDB" id="A0A1H3M9H5"/>
<dbReference type="PROSITE" id="PS50093">
    <property type="entry name" value="PKD"/>
    <property type="match status" value="2"/>
</dbReference>
<evidence type="ECO:0000313" key="4">
    <source>
        <dbReference type="Proteomes" id="UP000199249"/>
    </source>
</evidence>
<feature type="domain" description="PKD" evidence="2">
    <location>
        <begin position="124"/>
        <end position="189"/>
    </location>
</feature>
<evidence type="ECO:0000256" key="1">
    <source>
        <dbReference type="SAM" id="SignalP"/>
    </source>
</evidence>
<dbReference type="SMART" id="SM00089">
    <property type="entry name" value="PKD"/>
    <property type="match status" value="2"/>
</dbReference>
<dbReference type="STRING" id="651662.SAMN04488069_112109"/>
<dbReference type="CDD" id="cd00146">
    <property type="entry name" value="PKD"/>
    <property type="match status" value="2"/>
</dbReference>
<dbReference type="EMBL" id="FNOV01000012">
    <property type="protein sequence ID" value="SDY73370.1"/>
    <property type="molecule type" value="Genomic_DNA"/>
</dbReference>
<sequence length="211" mass="23082">MLLRVFCPGRLLLLLPLLLLPLLLLLPARSVMAQNAGDTTSVACPPPRVPRLCVELDARQAVDPAAGPLTFRWDMGDGTRLTGPTVAHCYAERRRYTVRLDVVDEASGEVRPAEKLLDVDFTQQIVVNFRAADTVRVGQPVAFDALDSQLPACENMVVIWDFRDGATSTGPRAEHRFRRPGTYAVRMALRANGPGACPDSHCVSRTVVVLP</sequence>
<dbReference type="InterPro" id="IPR013783">
    <property type="entry name" value="Ig-like_fold"/>
</dbReference>
<keyword evidence="1" id="KW-0732">Signal</keyword>
<dbReference type="InterPro" id="IPR000601">
    <property type="entry name" value="PKD_dom"/>
</dbReference>
<evidence type="ECO:0000313" key="3">
    <source>
        <dbReference type="EMBL" id="SDY73370.1"/>
    </source>
</evidence>
<accession>A0A1H3M9H5</accession>
<feature type="signal peptide" evidence="1">
    <location>
        <begin position="1"/>
        <end position="33"/>
    </location>
</feature>
<name>A0A1H3M9H5_9BACT</name>
<feature type="domain" description="PKD" evidence="2">
    <location>
        <begin position="65"/>
        <end position="110"/>
    </location>
</feature>
<dbReference type="Proteomes" id="UP000199249">
    <property type="component" value="Unassembled WGS sequence"/>
</dbReference>
<gene>
    <name evidence="3" type="ORF">SAMN04488069_112109</name>
</gene>
<dbReference type="InterPro" id="IPR035986">
    <property type="entry name" value="PKD_dom_sf"/>
</dbReference>
<dbReference type="Gene3D" id="2.60.40.10">
    <property type="entry name" value="Immunoglobulins"/>
    <property type="match status" value="2"/>
</dbReference>
<dbReference type="InterPro" id="IPR022409">
    <property type="entry name" value="PKD/Chitinase_dom"/>
</dbReference>
<reference evidence="4" key="1">
    <citation type="submission" date="2016-10" db="EMBL/GenBank/DDBJ databases">
        <authorList>
            <person name="Varghese N."/>
            <person name="Submissions S."/>
        </authorList>
    </citation>
    <scope>NUCLEOTIDE SEQUENCE [LARGE SCALE GENOMIC DNA]</scope>
    <source>
        <strain evidence="4">CGMCC 1.8975</strain>
    </source>
</reference>
<dbReference type="Pfam" id="PF18911">
    <property type="entry name" value="PKD_4"/>
    <property type="match status" value="2"/>
</dbReference>
<dbReference type="SUPFAM" id="SSF49299">
    <property type="entry name" value="PKD domain"/>
    <property type="match status" value="2"/>
</dbReference>
<evidence type="ECO:0000259" key="2">
    <source>
        <dbReference type="PROSITE" id="PS50093"/>
    </source>
</evidence>
<proteinExistence type="predicted"/>
<protein>
    <submittedName>
        <fullName evidence="3">PKD domain-containing protein</fullName>
    </submittedName>
</protein>
<feature type="chain" id="PRO_5011558601" evidence="1">
    <location>
        <begin position="34"/>
        <end position="211"/>
    </location>
</feature>